<feature type="domain" description="Methyltransferase FkbM" evidence="2">
    <location>
        <begin position="131"/>
        <end position="290"/>
    </location>
</feature>
<dbReference type="Pfam" id="PF05050">
    <property type="entry name" value="Methyltransf_21"/>
    <property type="match status" value="1"/>
</dbReference>
<evidence type="ECO:0000259" key="2">
    <source>
        <dbReference type="Pfam" id="PF05050"/>
    </source>
</evidence>
<keyword evidence="4" id="KW-1185">Reference proteome</keyword>
<evidence type="ECO:0000256" key="1">
    <source>
        <dbReference type="SAM" id="Phobius"/>
    </source>
</evidence>
<gene>
    <name evidence="3" type="ORF">ODALV1_LOCUS17853</name>
</gene>
<reference evidence="3 4" key="1">
    <citation type="submission" date="2024-08" db="EMBL/GenBank/DDBJ databases">
        <authorList>
            <person name="Cucini C."/>
            <person name="Frati F."/>
        </authorList>
    </citation>
    <scope>NUCLEOTIDE SEQUENCE [LARGE SCALE GENOMIC DNA]</scope>
</reference>
<dbReference type="PANTHER" id="PTHR34009">
    <property type="entry name" value="PROTEIN STAR"/>
    <property type="match status" value="1"/>
</dbReference>
<proteinExistence type="predicted"/>
<dbReference type="Gene3D" id="3.40.50.150">
    <property type="entry name" value="Vaccinia Virus protein VP39"/>
    <property type="match status" value="1"/>
</dbReference>
<protein>
    <recommendedName>
        <fullName evidence="2">Methyltransferase FkbM domain-containing protein</fullName>
    </recommendedName>
</protein>
<dbReference type="EMBL" id="CAXLJM020000057">
    <property type="protein sequence ID" value="CAL8117816.1"/>
    <property type="molecule type" value="Genomic_DNA"/>
</dbReference>
<dbReference type="Proteomes" id="UP001642540">
    <property type="component" value="Unassembled WGS sequence"/>
</dbReference>
<dbReference type="PANTHER" id="PTHR34009:SF2">
    <property type="entry name" value="PROTEIN STAR"/>
    <property type="match status" value="1"/>
</dbReference>
<evidence type="ECO:0000313" key="4">
    <source>
        <dbReference type="Proteomes" id="UP001642540"/>
    </source>
</evidence>
<accession>A0ABP1R1V4</accession>
<dbReference type="SUPFAM" id="SSF53335">
    <property type="entry name" value="S-adenosyl-L-methionine-dependent methyltransferases"/>
    <property type="match status" value="1"/>
</dbReference>
<dbReference type="InterPro" id="IPR006342">
    <property type="entry name" value="FkbM_mtfrase"/>
</dbReference>
<sequence>MVKEVVKHTSFRWKLCIGAISFAFLIFMFRLYATTRPEGISDSSLIESTGSSNALEGGFSSDPLDILYVEDNLLSLNQNDPQLIQYTRIRHLTPPSKLEYNFQRKGDFKDAFSGWVTNFFKDKREGIFIEAGAHEGEEGSHTLYLEKELGWTGLLVECNPTVVPYLRSKHRKAWIADVCLSPSPYPAVLNFSNPTNWTYSGTIRKPWNLPVPTKWTSFDVQAIPFYTILAALGWKEIDYFSFDIEGQELGVFKNFPFELVTFKILVVEIMFYTQAERQELNDLLISKGYIFVKDLQVDKEIAKHASFYWKLCIGASFIGLLIFMFRSHTGPTTRTRALDVLCPEGISDSSLVESTGSSNALEGGFSSDSLDILYVENNLLSLNQKDTQLIQYTRIRHLTPPSKLEYNFHAKGDFKDVFNFSNPTNWTFSGTIKKPWNIPWTKWTSFEEQAIPFNTILAALVGRKLTNSALTLKDKSWES</sequence>
<keyword evidence="1" id="KW-0472">Membrane</keyword>
<organism evidence="3 4">
    <name type="scientific">Orchesella dallaii</name>
    <dbReference type="NCBI Taxonomy" id="48710"/>
    <lineage>
        <taxon>Eukaryota</taxon>
        <taxon>Metazoa</taxon>
        <taxon>Ecdysozoa</taxon>
        <taxon>Arthropoda</taxon>
        <taxon>Hexapoda</taxon>
        <taxon>Collembola</taxon>
        <taxon>Entomobryomorpha</taxon>
        <taxon>Entomobryoidea</taxon>
        <taxon>Orchesellidae</taxon>
        <taxon>Orchesellinae</taxon>
        <taxon>Orchesella</taxon>
    </lineage>
</organism>
<dbReference type="InterPro" id="IPR053202">
    <property type="entry name" value="EGF_Rcpt_Signaling_Reg"/>
</dbReference>
<dbReference type="InterPro" id="IPR029063">
    <property type="entry name" value="SAM-dependent_MTases_sf"/>
</dbReference>
<feature type="transmembrane region" description="Helical" evidence="1">
    <location>
        <begin position="12"/>
        <end position="33"/>
    </location>
</feature>
<evidence type="ECO:0000313" key="3">
    <source>
        <dbReference type="EMBL" id="CAL8117816.1"/>
    </source>
</evidence>
<keyword evidence="1" id="KW-1133">Transmembrane helix</keyword>
<keyword evidence="1" id="KW-0812">Transmembrane</keyword>
<name>A0ABP1R1V4_9HEXA</name>
<comment type="caution">
    <text evidence="3">The sequence shown here is derived from an EMBL/GenBank/DDBJ whole genome shotgun (WGS) entry which is preliminary data.</text>
</comment>